<name>I2GYP1_HENB6</name>
<protein>
    <submittedName>
        <fullName evidence="3">Uncharacterized protein</fullName>
    </submittedName>
</protein>
<evidence type="ECO:0000256" key="2">
    <source>
        <dbReference type="SAM" id="SignalP"/>
    </source>
</evidence>
<feature type="transmembrane region" description="Helical" evidence="1">
    <location>
        <begin position="236"/>
        <end position="254"/>
    </location>
</feature>
<dbReference type="EMBL" id="HE806317">
    <property type="protein sequence ID" value="CCH59243.1"/>
    <property type="molecule type" value="Genomic_DNA"/>
</dbReference>
<evidence type="ECO:0000313" key="4">
    <source>
        <dbReference type="Proteomes" id="UP000002866"/>
    </source>
</evidence>
<keyword evidence="1" id="KW-0472">Membrane</keyword>
<keyword evidence="4" id="KW-1185">Reference proteome</keyword>
<dbReference type="GeneID" id="14494021"/>
<proteinExistence type="predicted"/>
<keyword evidence="1" id="KW-1133">Transmembrane helix</keyword>
<keyword evidence="1" id="KW-0812">Transmembrane</keyword>
<accession>I2GYP1</accession>
<reference evidence="3 4" key="1">
    <citation type="journal article" date="2011" name="Proc. Natl. Acad. Sci. U.S.A.">
        <title>Evolutionary erosion of yeast sex chromosomes by mating-type switching accidents.</title>
        <authorList>
            <person name="Gordon J.L."/>
            <person name="Armisen D."/>
            <person name="Proux-Wera E."/>
            <person name="Oheigeartaigh S.S."/>
            <person name="Byrne K.P."/>
            <person name="Wolfe K.H."/>
        </authorList>
    </citation>
    <scope>NUCLEOTIDE SEQUENCE [LARGE SCALE GENOMIC DNA]</scope>
    <source>
        <strain evidence="4">ATCC 34711 / CBS 6284 / DSM 70876 / NBRC 10599 / NRRL Y-10934 / UCD 77-7</strain>
    </source>
</reference>
<dbReference type="InParanoid" id="I2GYP1"/>
<dbReference type="Proteomes" id="UP000002866">
    <property type="component" value="Chromosome 2"/>
</dbReference>
<organism evidence="3 4">
    <name type="scientific">Henningerozyma blattae (strain ATCC 34711 / CBS 6284 / DSM 70876 / NBRC 10599 / NRRL Y-10934 / UCD 77-7)</name>
    <name type="common">Yeast</name>
    <name type="synonym">Tetrapisispora blattae</name>
    <dbReference type="NCBI Taxonomy" id="1071380"/>
    <lineage>
        <taxon>Eukaryota</taxon>
        <taxon>Fungi</taxon>
        <taxon>Dikarya</taxon>
        <taxon>Ascomycota</taxon>
        <taxon>Saccharomycotina</taxon>
        <taxon>Saccharomycetes</taxon>
        <taxon>Saccharomycetales</taxon>
        <taxon>Saccharomycetaceae</taxon>
        <taxon>Henningerozyma</taxon>
    </lineage>
</organism>
<sequence>MKFKTLIILSLTFIQYSTCRKNKNSKQKNEELQIMGDSITNDLDSMFLHMDISNLNIQSVEQILELLKQEEILNENGSLESMEWNEEKANGIKLLLGNIFTEKGGRLKSIEGAERFPELQTVMQKYASLQDFGDPFGTVYGTEFTTPYGNPCLTPEDLPCNSEEEFHKSGETELDKKSAPKVIQTKKIKTAKHKPKVTNITKTYGQADILARPKVEKEEPETKIITEEKLNSAINLQPTGLFFILSFSIIFLILNI</sequence>
<gene>
    <name evidence="3" type="primary">TBLA0B04050</name>
    <name evidence="3" type="ORF">TBLA_0B04050</name>
</gene>
<evidence type="ECO:0000256" key="1">
    <source>
        <dbReference type="SAM" id="Phobius"/>
    </source>
</evidence>
<dbReference type="HOGENOM" id="CLU_1086564_0_0_1"/>
<keyword evidence="2" id="KW-0732">Signal</keyword>
<feature type="signal peptide" evidence="2">
    <location>
        <begin position="1"/>
        <end position="19"/>
    </location>
</feature>
<evidence type="ECO:0000313" key="3">
    <source>
        <dbReference type="EMBL" id="CCH59243.1"/>
    </source>
</evidence>
<dbReference type="RefSeq" id="XP_004178762.1">
    <property type="nucleotide sequence ID" value="XM_004178714.1"/>
</dbReference>
<dbReference type="KEGG" id="tbl:TBLA_0B04050"/>
<feature type="chain" id="PRO_5003659373" evidence="2">
    <location>
        <begin position="20"/>
        <end position="256"/>
    </location>
</feature>
<dbReference type="AlphaFoldDB" id="I2GYP1"/>